<accession>A0AA41QWK7</accession>
<sequence>MKLEPLFLRLDRVAGGRSVEYTIAPEMRRHPKTRRAFVAILWLLAAELVLGAAAVVIAVLLFLGGTAIPSSVWMRTFVVLAMTLTLLYFAWRAQKGFYWAYLRLRLFSKIFPVITLVLAAIPGLYPLWMVSEQILFSLIMIGVGDYLSSDHMREAFPKPQRTPKPPRSPKPPRAPKPPRPTTSL</sequence>
<proteinExistence type="predicted"/>
<protein>
    <submittedName>
        <fullName evidence="3">Uncharacterized protein</fullName>
    </submittedName>
</protein>
<organism evidence="3 4">
    <name type="scientific">Cryobacterium zhongshanensis</name>
    <dbReference type="NCBI Taxonomy" id="2928153"/>
    <lineage>
        <taxon>Bacteria</taxon>
        <taxon>Bacillati</taxon>
        <taxon>Actinomycetota</taxon>
        <taxon>Actinomycetes</taxon>
        <taxon>Micrococcales</taxon>
        <taxon>Microbacteriaceae</taxon>
        <taxon>Cryobacterium</taxon>
    </lineage>
</organism>
<keyword evidence="2" id="KW-1133">Transmembrane helix</keyword>
<feature type="region of interest" description="Disordered" evidence="1">
    <location>
        <begin position="155"/>
        <end position="184"/>
    </location>
</feature>
<keyword evidence="2" id="KW-0812">Transmembrane</keyword>
<comment type="caution">
    <text evidence="3">The sequence shown here is derived from an EMBL/GenBank/DDBJ whole genome shotgun (WGS) entry which is preliminary data.</text>
</comment>
<evidence type="ECO:0000313" key="3">
    <source>
        <dbReference type="EMBL" id="MCI4658635.1"/>
    </source>
</evidence>
<feature type="transmembrane region" description="Helical" evidence="2">
    <location>
        <begin position="72"/>
        <end position="90"/>
    </location>
</feature>
<evidence type="ECO:0000256" key="1">
    <source>
        <dbReference type="SAM" id="MobiDB-lite"/>
    </source>
</evidence>
<keyword evidence="4" id="KW-1185">Reference proteome</keyword>
<evidence type="ECO:0000256" key="2">
    <source>
        <dbReference type="SAM" id="Phobius"/>
    </source>
</evidence>
<feature type="transmembrane region" description="Helical" evidence="2">
    <location>
        <begin position="36"/>
        <end position="60"/>
    </location>
</feature>
<name>A0AA41QWK7_9MICO</name>
<dbReference type="AlphaFoldDB" id="A0AA41QWK7"/>
<dbReference type="Proteomes" id="UP001165341">
    <property type="component" value="Unassembled WGS sequence"/>
</dbReference>
<evidence type="ECO:0000313" key="4">
    <source>
        <dbReference type="Proteomes" id="UP001165341"/>
    </source>
</evidence>
<feature type="compositionally biased region" description="Pro residues" evidence="1">
    <location>
        <begin position="160"/>
        <end position="184"/>
    </location>
</feature>
<feature type="transmembrane region" description="Helical" evidence="2">
    <location>
        <begin position="102"/>
        <end position="121"/>
    </location>
</feature>
<dbReference type="EMBL" id="JALGAR010000003">
    <property type="protein sequence ID" value="MCI4658635.1"/>
    <property type="molecule type" value="Genomic_DNA"/>
</dbReference>
<reference evidence="3" key="1">
    <citation type="submission" date="2022-03" db="EMBL/GenBank/DDBJ databases">
        <title>Cryobacterium sp. nov. strain ZS14-85, isolated from Antarctic soil.</title>
        <authorList>
            <person name="Li J."/>
            <person name="Niu G."/>
        </authorList>
    </citation>
    <scope>NUCLEOTIDE SEQUENCE</scope>
    <source>
        <strain evidence="3">ZS14-85</strain>
    </source>
</reference>
<gene>
    <name evidence="3" type="ORF">MQH31_12540</name>
</gene>
<dbReference type="RefSeq" id="WP_243012320.1">
    <property type="nucleotide sequence ID" value="NZ_JALGAR010000003.1"/>
</dbReference>
<keyword evidence="2" id="KW-0472">Membrane</keyword>